<reference evidence="3" key="1">
    <citation type="journal article" date="2019" name="Int. J. Syst. Evol. Microbiol.">
        <title>The Global Catalogue of Microorganisms (GCM) 10K type strain sequencing project: providing services to taxonomists for standard genome sequencing and annotation.</title>
        <authorList>
            <consortium name="The Broad Institute Genomics Platform"/>
            <consortium name="The Broad Institute Genome Sequencing Center for Infectious Disease"/>
            <person name="Wu L."/>
            <person name="Ma J."/>
        </authorList>
    </citation>
    <scope>NUCLEOTIDE SEQUENCE [LARGE SCALE GENOMIC DNA]</scope>
    <source>
        <strain evidence="3">CCUG 53816</strain>
    </source>
</reference>
<evidence type="ECO:0000313" key="2">
    <source>
        <dbReference type="EMBL" id="MFC3847564.1"/>
    </source>
</evidence>
<dbReference type="Proteomes" id="UP001595783">
    <property type="component" value="Unassembled WGS sequence"/>
</dbReference>
<gene>
    <name evidence="2" type="ORF">ACFOPX_03295</name>
</gene>
<dbReference type="EMBL" id="JBHRZO010000012">
    <property type="protein sequence ID" value="MFC3847564.1"/>
    <property type="molecule type" value="Genomic_DNA"/>
</dbReference>
<proteinExistence type="predicted"/>
<organism evidence="2 3">
    <name type="scientific">Helicobacter baculiformis</name>
    <dbReference type="NCBI Taxonomy" id="427351"/>
    <lineage>
        <taxon>Bacteria</taxon>
        <taxon>Pseudomonadati</taxon>
        <taxon>Campylobacterota</taxon>
        <taxon>Epsilonproteobacteria</taxon>
        <taxon>Campylobacterales</taxon>
        <taxon>Helicobacteraceae</taxon>
        <taxon>Helicobacter</taxon>
    </lineage>
</organism>
<name>A0ABV7ZIT6_9HELI</name>
<feature type="compositionally biased region" description="Polar residues" evidence="1">
    <location>
        <begin position="62"/>
        <end position="99"/>
    </location>
</feature>
<protein>
    <submittedName>
        <fullName evidence="2">Uncharacterized protein</fullName>
    </submittedName>
</protein>
<sequence>MKKIVINVSTISGELTGLGVYALTFARALEERFKNTDVSITFYANGCFYTNLNAWLGTSLAATNPQTHKPTNPQTHKPTNPQTHKPTNPQTHKPTNPQTHKPLKSPNITSPY</sequence>
<feature type="region of interest" description="Disordered" evidence="1">
    <location>
        <begin position="62"/>
        <end position="112"/>
    </location>
</feature>
<evidence type="ECO:0000313" key="3">
    <source>
        <dbReference type="Proteomes" id="UP001595783"/>
    </source>
</evidence>
<comment type="caution">
    <text evidence="2">The sequence shown here is derived from an EMBL/GenBank/DDBJ whole genome shotgun (WGS) entry which is preliminary data.</text>
</comment>
<accession>A0ABV7ZIT6</accession>
<keyword evidence="3" id="KW-1185">Reference proteome</keyword>
<dbReference type="RefSeq" id="WP_382262476.1">
    <property type="nucleotide sequence ID" value="NZ_JBHRZO010000012.1"/>
</dbReference>
<evidence type="ECO:0000256" key="1">
    <source>
        <dbReference type="SAM" id="MobiDB-lite"/>
    </source>
</evidence>